<gene>
    <name evidence="8" type="ORF">ZEAMMB73_Zm00001d042397</name>
</gene>
<keyword evidence="5" id="KW-0067">ATP-binding</keyword>
<comment type="subcellular location">
    <subcellularLocation>
        <location evidence="1">Mitochondrion inner membrane</location>
        <topology evidence="1">Multi-pass membrane protein</topology>
    </subcellularLocation>
</comment>
<proteinExistence type="predicted"/>
<evidence type="ECO:0000256" key="2">
    <source>
        <dbReference type="ARBA" id="ARBA00022448"/>
    </source>
</evidence>
<dbReference type="InterPro" id="IPR003439">
    <property type="entry name" value="ABC_transporter-like_ATP-bd"/>
</dbReference>
<dbReference type="GO" id="GO:0005524">
    <property type="term" value="F:ATP binding"/>
    <property type="evidence" value="ECO:0007669"/>
    <property type="project" value="UniProtKB-KW"/>
</dbReference>
<organism evidence="8">
    <name type="scientific">Zea mays</name>
    <name type="common">Maize</name>
    <dbReference type="NCBI Taxonomy" id="4577"/>
    <lineage>
        <taxon>Eukaryota</taxon>
        <taxon>Viridiplantae</taxon>
        <taxon>Streptophyta</taxon>
        <taxon>Embryophyta</taxon>
        <taxon>Tracheophyta</taxon>
        <taxon>Spermatophyta</taxon>
        <taxon>Magnoliopsida</taxon>
        <taxon>Liliopsida</taxon>
        <taxon>Poales</taxon>
        <taxon>Poaceae</taxon>
        <taxon>PACMAD clade</taxon>
        <taxon>Panicoideae</taxon>
        <taxon>Andropogonodae</taxon>
        <taxon>Andropogoneae</taxon>
        <taxon>Tripsacinae</taxon>
        <taxon>Zea</taxon>
    </lineage>
</organism>
<keyword evidence="4" id="KW-0547">Nucleotide-binding</keyword>
<dbReference type="Gene3D" id="3.40.50.300">
    <property type="entry name" value="P-loop containing nucleotide triphosphate hydrolases"/>
    <property type="match status" value="1"/>
</dbReference>
<evidence type="ECO:0000256" key="5">
    <source>
        <dbReference type="ARBA" id="ARBA00022840"/>
    </source>
</evidence>
<dbReference type="OMA" id="CRLYEPQ"/>
<dbReference type="STRING" id="4577.A0A1D6N3I1"/>
<dbReference type="InterPro" id="IPR039421">
    <property type="entry name" value="Type_1_exporter"/>
</dbReference>
<keyword evidence="6" id="KW-1133">Transmembrane helix</keyword>
<keyword evidence="2" id="KW-0813">Transport</keyword>
<keyword evidence="7" id="KW-0472">Membrane</keyword>
<accession>A0A1D6N3I1</accession>
<protein>
    <submittedName>
        <fullName evidence="8">ABC transporter B family member 26 chloroplastic</fullName>
    </submittedName>
</protein>
<dbReference type="ExpressionAtlas" id="A0A1D6N3I1">
    <property type="expression patterns" value="baseline and differential"/>
</dbReference>
<dbReference type="InterPro" id="IPR017871">
    <property type="entry name" value="ABC_transporter-like_CS"/>
</dbReference>
<dbReference type="Pfam" id="PF00664">
    <property type="entry name" value="ABC_membrane"/>
    <property type="match status" value="1"/>
</dbReference>
<dbReference type="GO" id="GO:0005743">
    <property type="term" value="C:mitochondrial inner membrane"/>
    <property type="evidence" value="ECO:0007669"/>
    <property type="project" value="UniProtKB-SubCell"/>
</dbReference>
<dbReference type="PROSITE" id="PS50893">
    <property type="entry name" value="ABC_TRANSPORTER_2"/>
    <property type="match status" value="1"/>
</dbReference>
<dbReference type="IntAct" id="A0A1D6N3I1">
    <property type="interactions" value="1"/>
</dbReference>
<evidence type="ECO:0000256" key="6">
    <source>
        <dbReference type="ARBA" id="ARBA00022989"/>
    </source>
</evidence>
<dbReference type="SUPFAM" id="SSF90123">
    <property type="entry name" value="ABC transporter transmembrane region"/>
    <property type="match status" value="1"/>
</dbReference>
<keyword evidence="3" id="KW-0812">Transmembrane</keyword>
<dbReference type="PANTHER" id="PTHR43394">
    <property type="entry name" value="ATP-DEPENDENT PERMEASE MDL1, MITOCHONDRIAL"/>
    <property type="match status" value="1"/>
</dbReference>
<dbReference type="InterPro" id="IPR003593">
    <property type="entry name" value="AAA+_ATPase"/>
</dbReference>
<evidence type="ECO:0000313" key="8">
    <source>
        <dbReference type="EMBL" id="ONM35249.1"/>
    </source>
</evidence>
<dbReference type="GO" id="GO:0140359">
    <property type="term" value="F:ABC-type transporter activity"/>
    <property type="evidence" value="ECO:0007669"/>
    <property type="project" value="InterPro"/>
</dbReference>
<dbReference type="PROSITE" id="PS50929">
    <property type="entry name" value="ABC_TM1F"/>
    <property type="match status" value="1"/>
</dbReference>
<dbReference type="InterPro" id="IPR011527">
    <property type="entry name" value="ABC1_TM_dom"/>
</dbReference>
<evidence type="ECO:0000256" key="1">
    <source>
        <dbReference type="ARBA" id="ARBA00004448"/>
    </source>
</evidence>
<dbReference type="PROSITE" id="PS00211">
    <property type="entry name" value="ABC_TRANSPORTER_1"/>
    <property type="match status" value="1"/>
</dbReference>
<dbReference type="PANTHER" id="PTHR43394:SF19">
    <property type="entry name" value="ABC TRANSPORTER B FAMILY"/>
    <property type="match status" value="1"/>
</dbReference>
<dbReference type="InterPro" id="IPR036640">
    <property type="entry name" value="ABC1_TM_sf"/>
</dbReference>
<evidence type="ECO:0000256" key="3">
    <source>
        <dbReference type="ARBA" id="ARBA00022692"/>
    </source>
</evidence>
<dbReference type="InParanoid" id="A0A1D6N3I1"/>
<sequence>MPPPAAMLLLTAASGPPTLSLTLAARRAPLRAPSRRRLRALRPARIRAAAAIGGEFGGLGRRRVVVGEFIERLRNVLPGGSWWRLEDGDEAGDGAGRAEGSGTTAVSALRRMWALVAGDRLVIYVGFASLVGAALSEIAIPHLLAASIFSAQNGGAVFYRNAKLLVVLCLVSGVFSGIRSCCFGVANMILVKRMREELFDSILSQDISFFDEETVGDLTSRLGSDCQQVSRVIGNDLNLISRNLLQGAGALIYLLVLSWPLGLCTMFVCATLSAIMLVHGRYKFTPLSPSAKYICLLAFLVYMREINPSHYYFIGRFQKRAAKFAQEFTANANNVRFCNQTNKTFAKVNFVSFVHLNMLHGCESGCSRVAYGGWSLSLNYLYHSTQVIGVVIGGLAIMSGKLTAEQLTKFTLYAEWLILSTWWIGDNWSSLMQSVGASLKLEKLKGQIQYADVSFSYPSRPTVPILGGLNLTLNPNEVVAIVGLSGSGKSTIINLLLRLYEPTNGQILIDGVPLTELDIRWFRERIGFVGQEPRLFRMDISSNIKYGCPRDVSHEEVIWAAKQAYAHDFIMALPDGYNTIVDDALLSGGQKQRVAIARALLRDPSILLLDEATSALDAESEHYVKSVITKVSRDSKAKRTVVIIAHRLSTIQTADRIIVMENGNIVEDGKHIDLIEKGGLYSRLARRQNDDLK</sequence>
<dbReference type="eggNOG" id="KOG0058">
    <property type="taxonomic scope" value="Eukaryota"/>
</dbReference>
<dbReference type="Gene3D" id="1.20.1560.10">
    <property type="entry name" value="ABC transporter type 1, transmembrane domain"/>
    <property type="match status" value="2"/>
</dbReference>
<dbReference type="InterPro" id="IPR027417">
    <property type="entry name" value="P-loop_NTPase"/>
</dbReference>
<reference evidence="8" key="1">
    <citation type="submission" date="2015-12" db="EMBL/GenBank/DDBJ databases">
        <title>Update maize B73 reference genome by single molecule sequencing technologies.</title>
        <authorList>
            <consortium name="Maize Genome Sequencing Project"/>
            <person name="Ware D."/>
        </authorList>
    </citation>
    <scope>NUCLEOTIDE SEQUENCE [LARGE SCALE GENOMIC DNA]</scope>
    <source>
        <tissue evidence="8">Seedling</tissue>
    </source>
</reference>
<dbReference type="SMR" id="A0A1D6N3I1"/>
<dbReference type="Pfam" id="PF00005">
    <property type="entry name" value="ABC_tran"/>
    <property type="match status" value="1"/>
</dbReference>
<dbReference type="GO" id="GO:0016887">
    <property type="term" value="F:ATP hydrolysis activity"/>
    <property type="evidence" value="ECO:0007669"/>
    <property type="project" value="InterPro"/>
</dbReference>
<dbReference type="AlphaFoldDB" id="A0A1D6N3I1"/>
<dbReference type="FunCoup" id="A0A1D6N3I1">
    <property type="interactions" value="72"/>
</dbReference>
<dbReference type="CDD" id="cd18572">
    <property type="entry name" value="ABC_6TM_TAP"/>
    <property type="match status" value="1"/>
</dbReference>
<dbReference type="EMBL" id="CM007649">
    <property type="protein sequence ID" value="ONM35249.1"/>
    <property type="molecule type" value="Genomic_DNA"/>
</dbReference>
<dbReference type="SMART" id="SM00382">
    <property type="entry name" value="AAA"/>
    <property type="match status" value="1"/>
</dbReference>
<evidence type="ECO:0000256" key="7">
    <source>
        <dbReference type="ARBA" id="ARBA00023136"/>
    </source>
</evidence>
<dbReference type="FunFam" id="3.40.50.300:FF:000403">
    <property type="entry name" value="ATP-binding cassette sub-family B member 8, mitochondrial"/>
    <property type="match status" value="1"/>
</dbReference>
<dbReference type="SUPFAM" id="SSF52540">
    <property type="entry name" value="P-loop containing nucleoside triphosphate hydrolases"/>
    <property type="match status" value="1"/>
</dbReference>
<name>A0A1D6N3I1_MAIZE</name>
<evidence type="ECO:0000256" key="4">
    <source>
        <dbReference type="ARBA" id="ARBA00022741"/>
    </source>
</evidence>